<dbReference type="OrthoDB" id="1103109at2759"/>
<keyword evidence="3 5" id="KW-0539">Nucleus</keyword>
<gene>
    <name evidence="10 11" type="primary">LOC116206139</name>
</gene>
<dbReference type="PROSITE" id="PS51667">
    <property type="entry name" value="WRC"/>
    <property type="match status" value="2"/>
</dbReference>
<evidence type="ECO:0000256" key="6">
    <source>
        <dbReference type="SAM" id="MobiDB-lite"/>
    </source>
</evidence>
<dbReference type="GO" id="GO:0006351">
    <property type="term" value="P:DNA-templated transcription"/>
    <property type="evidence" value="ECO:0007669"/>
    <property type="project" value="UniProtKB-UniRule"/>
</dbReference>
<dbReference type="GO" id="GO:0099402">
    <property type="term" value="P:plant organ development"/>
    <property type="evidence" value="ECO:0007669"/>
    <property type="project" value="UniProtKB-ARBA"/>
</dbReference>
<comment type="function">
    <text evidence="5">Transcription activator.</text>
</comment>
<sequence>MEARPLRMVASPACQLSLFTRNSHQLDDAMSDTSGLEAKAGWPGGRGFWTGMIGGVNTVEESGPSVSLRLGIGADESARSPARGKAGEFFTHAQLGELYHQFLVYKYLAARLPVPPHLLLRSWKSDAGGFLFPGNGVPWSHHPTSVGFGRKALDYMNRMSPEPERCRRTDGKKWRCRKDVIPNRKYCERHINRGRRRSRKPVEVSKFASPSETRTASKTTNRDLGHLKADITVGLRLGTSVSPEVTTENKSTPNDNNGCGTSVSAVNSSSSYRADLNNHGKFAGINCTDHRPPSLKTGVGINNGIKTNELSGLRFSPKSVVQVTGRTNPFQPKVVVEPEHDRKRCRRTDGKKWRCYRDVLPDQKYCWQHMHRGSKKLPQARPLGASVIDCGPLTISMAANGSDPANLNTSLSISTPAASQKDEKSCSTSSSSDSDTTLSETTVVACE</sequence>
<feature type="compositionally biased region" description="Polar residues" evidence="6">
    <location>
        <begin position="208"/>
        <end position="219"/>
    </location>
</feature>
<evidence type="ECO:0000259" key="7">
    <source>
        <dbReference type="PROSITE" id="PS51666"/>
    </source>
</evidence>
<dbReference type="InterPro" id="IPR031137">
    <property type="entry name" value="GRF"/>
</dbReference>
<feature type="compositionally biased region" description="Polar residues" evidence="6">
    <location>
        <begin position="243"/>
        <end position="261"/>
    </location>
</feature>
<evidence type="ECO:0000313" key="10">
    <source>
        <dbReference type="RefSeq" id="XP_031394772.1"/>
    </source>
</evidence>
<dbReference type="Pfam" id="PF08879">
    <property type="entry name" value="WRC"/>
    <property type="match status" value="2"/>
</dbReference>
<reference evidence="9" key="1">
    <citation type="journal article" date="2020" name="Plant Biotechnol. J.">
        <title>The pomegranate (Punica granatum L.) draft genome dissects genetic divergence between soft- and hard-seeded cultivars.</title>
        <authorList>
            <person name="Luo X."/>
            <person name="Li H."/>
            <person name="Wu Z."/>
            <person name="Yao W."/>
            <person name="Zhao P."/>
            <person name="Cao D."/>
            <person name="Yu H."/>
            <person name="Li K."/>
            <person name="Poudel K."/>
            <person name="Zhao D."/>
            <person name="Zhang F."/>
            <person name="Xia X."/>
            <person name="Chen L."/>
            <person name="Wang Q."/>
            <person name="Jing D."/>
            <person name="Cao S."/>
        </authorList>
    </citation>
    <scope>NUCLEOTIDE SEQUENCE [LARGE SCALE GENOMIC DNA]</scope>
</reference>
<keyword evidence="5" id="KW-0010">Activator</keyword>
<dbReference type="InterPro" id="IPR014977">
    <property type="entry name" value="WRC_dom"/>
</dbReference>
<protein>
    <recommendedName>
        <fullName evidence="5">Growth-regulating factor</fullName>
    </recommendedName>
</protein>
<evidence type="ECO:0000256" key="4">
    <source>
        <dbReference type="PROSITE-ProRule" id="PRU01002"/>
    </source>
</evidence>
<feature type="compositionally biased region" description="Polar residues" evidence="6">
    <location>
        <begin position="409"/>
        <end position="418"/>
    </location>
</feature>
<proteinExistence type="inferred from homology"/>
<feature type="domain" description="QLQ" evidence="7">
    <location>
        <begin position="89"/>
        <end position="124"/>
    </location>
</feature>
<evidence type="ECO:0000259" key="8">
    <source>
        <dbReference type="PROSITE" id="PS51667"/>
    </source>
</evidence>
<accession>A0A6P8DK77</accession>
<comment type="domain">
    <text evidence="5">The QLQ domain and WRC domain may be involved in protein-protein interaction and DNA-binding, respectively.</text>
</comment>
<dbReference type="SMART" id="SM00951">
    <property type="entry name" value="QLQ"/>
    <property type="match status" value="1"/>
</dbReference>
<keyword evidence="9" id="KW-1185">Reference proteome</keyword>
<dbReference type="RefSeq" id="XP_031394774.1">
    <property type="nucleotide sequence ID" value="XM_031538914.1"/>
</dbReference>
<dbReference type="GeneID" id="116206139"/>
<evidence type="ECO:0000313" key="9">
    <source>
        <dbReference type="Proteomes" id="UP000515151"/>
    </source>
</evidence>
<dbReference type="PANTHER" id="PTHR31602">
    <property type="entry name" value="GROWTH-REGULATING FACTOR 5"/>
    <property type="match status" value="1"/>
</dbReference>
<feature type="region of interest" description="Disordered" evidence="6">
    <location>
        <begin position="409"/>
        <end position="447"/>
    </location>
</feature>
<feature type="region of interest" description="Disordered" evidence="6">
    <location>
        <begin position="243"/>
        <end position="264"/>
    </location>
</feature>
<feature type="domain" description="WRC" evidence="8">
    <location>
        <begin position="339"/>
        <end position="386"/>
    </location>
</feature>
<name>A0A6P8DK77_PUNGR</name>
<dbReference type="InterPro" id="IPR014978">
    <property type="entry name" value="Gln-Leu-Gln_QLQ"/>
</dbReference>
<keyword evidence="5" id="KW-0805">Transcription regulation</keyword>
<comment type="similarity">
    <text evidence="2 5">Belongs to the GRF family.</text>
</comment>
<evidence type="ECO:0000313" key="11">
    <source>
        <dbReference type="RefSeq" id="XP_031394774.1"/>
    </source>
</evidence>
<keyword evidence="5" id="KW-0804">Transcription</keyword>
<dbReference type="Pfam" id="PF08880">
    <property type="entry name" value="QLQ"/>
    <property type="match status" value="1"/>
</dbReference>
<reference evidence="10 11" key="2">
    <citation type="submission" date="2025-04" db="UniProtKB">
        <authorList>
            <consortium name="RefSeq"/>
        </authorList>
    </citation>
    <scope>IDENTIFICATION</scope>
    <source>
        <tissue evidence="10 11">Leaf</tissue>
    </source>
</reference>
<organism evidence="9 11">
    <name type="scientific">Punica granatum</name>
    <name type="common">Pomegranate</name>
    <dbReference type="NCBI Taxonomy" id="22663"/>
    <lineage>
        <taxon>Eukaryota</taxon>
        <taxon>Viridiplantae</taxon>
        <taxon>Streptophyta</taxon>
        <taxon>Embryophyta</taxon>
        <taxon>Tracheophyta</taxon>
        <taxon>Spermatophyta</taxon>
        <taxon>Magnoliopsida</taxon>
        <taxon>eudicotyledons</taxon>
        <taxon>Gunneridae</taxon>
        <taxon>Pentapetalae</taxon>
        <taxon>rosids</taxon>
        <taxon>malvids</taxon>
        <taxon>Myrtales</taxon>
        <taxon>Lythraceae</taxon>
        <taxon>Punica</taxon>
    </lineage>
</organism>
<comment type="subcellular location">
    <subcellularLocation>
        <location evidence="1 5">Nucleus</location>
    </subcellularLocation>
</comment>
<feature type="region of interest" description="Disordered" evidence="6">
    <location>
        <begin position="195"/>
        <end position="221"/>
    </location>
</feature>
<evidence type="ECO:0000256" key="1">
    <source>
        <dbReference type="ARBA" id="ARBA00004123"/>
    </source>
</evidence>
<evidence type="ECO:0000256" key="2">
    <source>
        <dbReference type="ARBA" id="ARBA00008122"/>
    </source>
</evidence>
<evidence type="ECO:0000256" key="5">
    <source>
        <dbReference type="RuleBase" id="RU367127"/>
    </source>
</evidence>
<feature type="compositionally biased region" description="Low complexity" evidence="6">
    <location>
        <begin position="426"/>
        <end position="447"/>
    </location>
</feature>
<feature type="domain" description="WRC" evidence="8">
    <location>
        <begin position="160"/>
        <end position="204"/>
    </location>
</feature>
<dbReference type="PROSITE" id="PS51666">
    <property type="entry name" value="QLQ"/>
    <property type="match status" value="1"/>
</dbReference>
<dbReference type="GO" id="GO:0005634">
    <property type="term" value="C:nucleus"/>
    <property type="evidence" value="ECO:0007669"/>
    <property type="project" value="UniProtKB-SubCell"/>
</dbReference>
<dbReference type="PANTHER" id="PTHR31602:SF8">
    <property type="entry name" value="GROWTH-REGULATING FACTOR 5"/>
    <property type="match status" value="1"/>
</dbReference>
<evidence type="ECO:0000256" key="3">
    <source>
        <dbReference type="ARBA" id="ARBA00023242"/>
    </source>
</evidence>
<dbReference type="Proteomes" id="UP000515151">
    <property type="component" value="Chromosome 4"/>
</dbReference>
<dbReference type="RefSeq" id="XP_031394772.1">
    <property type="nucleotide sequence ID" value="XM_031538912.1"/>
</dbReference>
<comment type="caution">
    <text evidence="4">Lacks conserved residue(s) required for the propagation of feature annotation.</text>
</comment>
<dbReference type="AlphaFoldDB" id="A0A6P8DK77"/>
<dbReference type="GO" id="GO:0006355">
    <property type="term" value="P:regulation of DNA-templated transcription"/>
    <property type="evidence" value="ECO:0007669"/>
    <property type="project" value="InterPro"/>
</dbReference>
<dbReference type="GO" id="GO:0005524">
    <property type="term" value="F:ATP binding"/>
    <property type="evidence" value="ECO:0007669"/>
    <property type="project" value="UniProtKB-UniRule"/>
</dbReference>